<feature type="transmembrane region" description="Helical" evidence="1">
    <location>
        <begin position="41"/>
        <end position="63"/>
    </location>
</feature>
<sequence length="201" mass="21956">MFIQTILIHTSNNERMRFHYHALNSPTDNYQAIASYTYGNFLWLSTQALPLIVWPSFVGSLLRPGNETSTTLETYFGRSLGLALLALGLTVVVLSGVLPLDSSSKEAPEGAPSPYASAAVLISTLHHASSAFYCYGRYSWTGETGFLLGCVGSAVFATFGLYCVLFAGDTAMTSRYHKFDQSTSGFPFKNSQSYRAKKKAL</sequence>
<reference evidence="2" key="2">
    <citation type="submission" date="2012-05" db="EMBL/GenBank/DDBJ databases">
        <title>Annotation of the Genome Sequence of Fusarium oxysporum HDV247.</title>
        <authorList>
            <consortium name="The Broad Institute Genomics Platform"/>
            <person name="Ma L.-J."/>
            <person name="Corby-Kistler H."/>
            <person name="Broz K."/>
            <person name="Gale L.R."/>
            <person name="Jonkers W."/>
            <person name="O'Donnell K."/>
            <person name="Ploetz R."/>
            <person name="Steinberg C."/>
            <person name="Schwartz D.C."/>
            <person name="VanEtten H."/>
            <person name="Zhou S."/>
            <person name="Young S.K."/>
            <person name="Zeng Q."/>
            <person name="Gargeya S."/>
            <person name="Fitzgerald M."/>
            <person name="Abouelleil A."/>
            <person name="Alvarado L."/>
            <person name="Chapman S.B."/>
            <person name="Gainer-Dewar J."/>
            <person name="Goldberg J."/>
            <person name="Griggs A."/>
            <person name="Gujja S."/>
            <person name="Hansen M."/>
            <person name="Howarth C."/>
            <person name="Imamovic A."/>
            <person name="Ireland A."/>
            <person name="Larimer J."/>
            <person name="McCowan C."/>
            <person name="Murphy C."/>
            <person name="Pearson M."/>
            <person name="Poon T.W."/>
            <person name="Priest M."/>
            <person name="Roberts A."/>
            <person name="Saif S."/>
            <person name="Shea T."/>
            <person name="Sykes S."/>
            <person name="Wortman J."/>
            <person name="Nusbaum C."/>
            <person name="Birren B."/>
        </authorList>
    </citation>
    <scope>NUCLEOTIDE SEQUENCE</scope>
    <source>
        <strain evidence="2">HDV247</strain>
    </source>
</reference>
<dbReference type="Proteomes" id="UP000030751">
    <property type="component" value="Unassembled WGS sequence"/>
</dbReference>
<dbReference type="OrthoDB" id="2550114at2759"/>
<feature type="transmembrane region" description="Helical" evidence="1">
    <location>
        <begin position="75"/>
        <end position="98"/>
    </location>
</feature>
<evidence type="ECO:0000313" key="2">
    <source>
        <dbReference type="EMBL" id="EXA52746.1"/>
    </source>
</evidence>
<keyword evidence="1" id="KW-1133">Transmembrane helix</keyword>
<dbReference type="AlphaFoldDB" id="W9QBX7"/>
<feature type="transmembrane region" description="Helical" evidence="1">
    <location>
        <begin position="146"/>
        <end position="168"/>
    </location>
</feature>
<reference evidence="2" key="1">
    <citation type="submission" date="2011-10" db="EMBL/GenBank/DDBJ databases">
        <title>The Genome Sequence of Fusarium oxysporum HDV247.</title>
        <authorList>
            <consortium name="The Broad Institute Genome Sequencing Platform"/>
            <person name="Ma L.-J."/>
            <person name="Gale L.R."/>
            <person name="Schwartz D.C."/>
            <person name="Zhou S."/>
            <person name="Corby-Kistler H."/>
            <person name="Young S.K."/>
            <person name="Zeng Q."/>
            <person name="Gargeya S."/>
            <person name="Fitzgerald M."/>
            <person name="Haas B."/>
            <person name="Abouelleil A."/>
            <person name="Alvarado L."/>
            <person name="Arachchi H.M."/>
            <person name="Berlin A."/>
            <person name="Brown A."/>
            <person name="Chapman S.B."/>
            <person name="Chen Z."/>
            <person name="Dunbar C."/>
            <person name="Freedman E."/>
            <person name="Gearin G."/>
            <person name="Goldberg J."/>
            <person name="Griggs A."/>
            <person name="Gujja S."/>
            <person name="Heiman D."/>
            <person name="Howarth C."/>
            <person name="Larson L."/>
            <person name="Lui A."/>
            <person name="MacDonald P.J.P."/>
            <person name="Montmayeur A."/>
            <person name="Murphy C."/>
            <person name="Neiman D."/>
            <person name="Pearson M."/>
            <person name="Priest M."/>
            <person name="Roberts A."/>
            <person name="Saif S."/>
            <person name="Shea T."/>
            <person name="Shenoy N."/>
            <person name="Sisk P."/>
            <person name="Stolte C."/>
            <person name="Sykes S."/>
            <person name="Wortman J."/>
            <person name="Nusbaum C."/>
            <person name="Birren B."/>
        </authorList>
    </citation>
    <scope>NUCLEOTIDE SEQUENCE [LARGE SCALE GENOMIC DNA]</scope>
    <source>
        <strain evidence="2">HDV247</strain>
    </source>
</reference>
<keyword evidence="1" id="KW-0472">Membrane</keyword>
<dbReference type="PANTHER" id="PTHR39605">
    <property type="entry name" value="MAJOR FACILITATOR SUPERFAMILY (MFS) PROFILE DOMAIN-CONTAINING PROTEIN"/>
    <property type="match status" value="1"/>
</dbReference>
<organism evidence="2">
    <name type="scientific">Fusarium oxysporum f. sp. pisi HDV247</name>
    <dbReference type="NCBI Taxonomy" id="1080344"/>
    <lineage>
        <taxon>Eukaryota</taxon>
        <taxon>Fungi</taxon>
        <taxon>Dikarya</taxon>
        <taxon>Ascomycota</taxon>
        <taxon>Pezizomycotina</taxon>
        <taxon>Sordariomycetes</taxon>
        <taxon>Hypocreomycetidae</taxon>
        <taxon>Hypocreales</taxon>
        <taxon>Nectriaceae</taxon>
        <taxon>Fusarium</taxon>
        <taxon>Fusarium oxysporum species complex</taxon>
    </lineage>
</organism>
<accession>W9QBX7</accession>
<keyword evidence="1" id="KW-0812">Transmembrane</keyword>
<dbReference type="HOGENOM" id="CLU_103432_1_0_1"/>
<evidence type="ECO:0000256" key="1">
    <source>
        <dbReference type="SAM" id="Phobius"/>
    </source>
</evidence>
<dbReference type="EMBL" id="JH650968">
    <property type="protein sequence ID" value="EXA52746.1"/>
    <property type="molecule type" value="Genomic_DNA"/>
</dbReference>
<dbReference type="PANTHER" id="PTHR39605:SF1">
    <property type="entry name" value="MAJOR FACILITATOR SUPERFAMILY (MFS) PROFILE DOMAIN-CONTAINING PROTEIN"/>
    <property type="match status" value="1"/>
</dbReference>
<name>W9QBX7_FUSOX</name>
<proteinExistence type="predicted"/>
<gene>
    <name evidence="2" type="ORF">FOVG_00900</name>
</gene>
<protein>
    <submittedName>
        <fullName evidence="2">Uncharacterized protein</fullName>
    </submittedName>
</protein>